<evidence type="ECO:0000313" key="3">
    <source>
        <dbReference type="Proteomes" id="UP000000763"/>
    </source>
</evidence>
<dbReference type="EMBL" id="AP004558">
    <property type="protein sequence ID" value="BAD09432.1"/>
    <property type="molecule type" value="Genomic_DNA"/>
</dbReference>
<evidence type="ECO:0000313" key="1">
    <source>
        <dbReference type="EMBL" id="BAD09432.1"/>
    </source>
</evidence>
<gene>
    <name evidence="1" type="ORF">P0409A07.3</name>
    <name evidence="2" type="ORF">P0429B05.24</name>
</gene>
<reference evidence="3" key="3">
    <citation type="journal article" date="2005" name="Nature">
        <title>The map-based sequence of the rice genome.</title>
        <authorList>
            <consortium name="International rice genome sequencing project (IRGSP)"/>
            <person name="Matsumoto T."/>
            <person name="Wu J."/>
            <person name="Kanamori H."/>
            <person name="Katayose Y."/>
            <person name="Fujisawa M."/>
            <person name="Namiki N."/>
            <person name="Mizuno H."/>
            <person name="Yamamoto K."/>
            <person name="Antonio B.A."/>
            <person name="Baba T."/>
            <person name="Sakata K."/>
            <person name="Nagamura Y."/>
            <person name="Aoki H."/>
            <person name="Arikawa K."/>
            <person name="Arita K."/>
            <person name="Bito T."/>
            <person name="Chiden Y."/>
            <person name="Fujitsuka N."/>
            <person name="Fukunaka R."/>
            <person name="Hamada M."/>
            <person name="Harada C."/>
            <person name="Hayashi A."/>
            <person name="Hijishita S."/>
            <person name="Honda M."/>
            <person name="Hosokawa S."/>
            <person name="Ichikawa Y."/>
            <person name="Idonuma A."/>
            <person name="Iijima M."/>
            <person name="Ikeda M."/>
            <person name="Ikeno M."/>
            <person name="Ito K."/>
            <person name="Ito S."/>
            <person name="Ito T."/>
            <person name="Ito Y."/>
            <person name="Ito Y."/>
            <person name="Iwabuchi A."/>
            <person name="Kamiya K."/>
            <person name="Karasawa W."/>
            <person name="Kurita K."/>
            <person name="Katagiri S."/>
            <person name="Kikuta A."/>
            <person name="Kobayashi H."/>
            <person name="Kobayashi N."/>
            <person name="Machita K."/>
            <person name="Maehara T."/>
            <person name="Masukawa M."/>
            <person name="Mizubayashi T."/>
            <person name="Mukai Y."/>
            <person name="Nagasaki H."/>
            <person name="Nagata Y."/>
            <person name="Naito S."/>
            <person name="Nakashima M."/>
            <person name="Nakama Y."/>
            <person name="Nakamichi Y."/>
            <person name="Nakamura M."/>
            <person name="Meguro A."/>
            <person name="Negishi M."/>
            <person name="Ohta I."/>
            <person name="Ohta T."/>
            <person name="Okamoto M."/>
            <person name="Ono N."/>
            <person name="Saji S."/>
            <person name="Sakaguchi M."/>
            <person name="Sakai K."/>
            <person name="Shibata M."/>
            <person name="Shimokawa T."/>
            <person name="Song J."/>
            <person name="Takazaki Y."/>
            <person name="Terasawa K."/>
            <person name="Tsugane M."/>
            <person name="Tsuji K."/>
            <person name="Ueda S."/>
            <person name="Waki K."/>
            <person name="Yamagata H."/>
            <person name="Yamamoto M."/>
            <person name="Yamamoto S."/>
            <person name="Yamane H."/>
            <person name="Yoshiki S."/>
            <person name="Yoshihara R."/>
            <person name="Yukawa K."/>
            <person name="Zhong H."/>
            <person name="Yano M."/>
            <person name="Yuan Q."/>
            <person name="Ouyang S."/>
            <person name="Liu J."/>
            <person name="Jones K.M."/>
            <person name="Gansberger K."/>
            <person name="Moffat K."/>
            <person name="Hill J."/>
            <person name="Bera J."/>
            <person name="Fadrosh D."/>
            <person name="Jin S."/>
            <person name="Johri S."/>
            <person name="Kim M."/>
            <person name="Overton L."/>
            <person name="Reardon M."/>
            <person name="Tsitrin T."/>
            <person name="Vuong H."/>
            <person name="Weaver B."/>
            <person name="Ciecko A."/>
            <person name="Tallon L."/>
            <person name="Jackson J."/>
            <person name="Pai G."/>
            <person name="Aken S.V."/>
            <person name="Utterback T."/>
            <person name="Reidmuller S."/>
            <person name="Feldblyum T."/>
            <person name="Hsiao J."/>
            <person name="Zismann V."/>
            <person name="Iobst S."/>
            <person name="de Vazeille A.R."/>
            <person name="Buell C.R."/>
            <person name="Ying K."/>
            <person name="Li Y."/>
            <person name="Lu T."/>
            <person name="Huang Y."/>
            <person name="Zhao Q."/>
            <person name="Feng Q."/>
            <person name="Zhang L."/>
            <person name="Zhu J."/>
            <person name="Weng Q."/>
            <person name="Mu J."/>
            <person name="Lu Y."/>
            <person name="Fan D."/>
            <person name="Liu Y."/>
            <person name="Guan J."/>
            <person name="Zhang Y."/>
            <person name="Yu S."/>
            <person name="Liu X."/>
            <person name="Zhang Y."/>
            <person name="Hong G."/>
            <person name="Han B."/>
            <person name="Choisne N."/>
            <person name="Demange N."/>
            <person name="Orjeda G."/>
            <person name="Samain S."/>
            <person name="Cattolico L."/>
            <person name="Pelletier E."/>
            <person name="Couloux A."/>
            <person name="Segurens B."/>
            <person name="Wincker P."/>
            <person name="D'Hont A."/>
            <person name="Scarpelli C."/>
            <person name="Weissenbach J."/>
            <person name="Salanoubat M."/>
            <person name="Quetier F."/>
            <person name="Yu Y."/>
            <person name="Kim H.R."/>
            <person name="Rambo T."/>
            <person name="Currie J."/>
            <person name="Collura K."/>
            <person name="Luo M."/>
            <person name="Yang T."/>
            <person name="Ammiraju J.S.S."/>
            <person name="Engler F."/>
            <person name="Soderlund C."/>
            <person name="Wing R.A."/>
            <person name="Palmer L.E."/>
            <person name="de la Bastide M."/>
            <person name="Spiegel L."/>
            <person name="Nascimento L."/>
            <person name="Zutavern T."/>
            <person name="O'Shaughnessy A."/>
            <person name="Dike S."/>
            <person name="Dedhia N."/>
            <person name="Preston R."/>
            <person name="Balija V."/>
            <person name="McCombie W.R."/>
            <person name="Chow T."/>
            <person name="Chen H."/>
            <person name="Chung M."/>
            <person name="Chen C."/>
            <person name="Shaw J."/>
            <person name="Wu H."/>
            <person name="Hsiao K."/>
            <person name="Chao Y."/>
            <person name="Chu M."/>
            <person name="Cheng C."/>
            <person name="Hour A."/>
            <person name="Lee P."/>
            <person name="Lin S."/>
            <person name="Lin Y."/>
            <person name="Liou J."/>
            <person name="Liu S."/>
            <person name="Hsing Y."/>
            <person name="Raghuvanshi S."/>
            <person name="Mohanty A."/>
            <person name="Bharti A.K."/>
            <person name="Gaur A."/>
            <person name="Gupta V."/>
            <person name="Kumar D."/>
            <person name="Ravi V."/>
            <person name="Vij S."/>
            <person name="Kapur A."/>
            <person name="Khurana P."/>
            <person name="Khurana P."/>
            <person name="Khurana J.P."/>
            <person name="Tyagi A.K."/>
            <person name="Gaikwad K."/>
            <person name="Singh A."/>
            <person name="Dalal V."/>
            <person name="Srivastava S."/>
            <person name="Dixit A."/>
            <person name="Pal A.K."/>
            <person name="Ghazi I.A."/>
            <person name="Yadav M."/>
            <person name="Pandit A."/>
            <person name="Bhargava A."/>
            <person name="Sureshbabu K."/>
            <person name="Batra K."/>
            <person name="Sharma T.R."/>
            <person name="Mohapatra T."/>
            <person name="Singh N.K."/>
            <person name="Messing J."/>
            <person name="Nelson A.B."/>
            <person name="Fuks G."/>
            <person name="Kavchok S."/>
            <person name="Keizer G."/>
            <person name="Linton E."/>
            <person name="Llaca V."/>
            <person name="Song R."/>
            <person name="Tanyolac B."/>
            <person name="Young S."/>
            <person name="Ho-Il K."/>
            <person name="Hahn J.H."/>
            <person name="Sangsakoo G."/>
            <person name="Vanavichit A."/>
            <person name="de Mattos Luiz.A.T."/>
            <person name="Zimmer P.D."/>
            <person name="Malone G."/>
            <person name="Dellagostin O."/>
            <person name="de Oliveira A.C."/>
            <person name="Bevan M."/>
            <person name="Bancroft I."/>
            <person name="Minx P."/>
            <person name="Cordum H."/>
            <person name="Wilson R."/>
            <person name="Cheng Z."/>
            <person name="Jin W."/>
            <person name="Jiang J."/>
            <person name="Leong S.A."/>
            <person name="Iwama H."/>
            <person name="Gojobori T."/>
            <person name="Itoh T."/>
            <person name="Niimura Y."/>
            <person name="Fujii Y."/>
            <person name="Habara T."/>
            <person name="Sakai H."/>
            <person name="Sato Y."/>
            <person name="Wilson G."/>
            <person name="Kumar K."/>
            <person name="McCouch S."/>
            <person name="Juretic N."/>
            <person name="Hoen D."/>
            <person name="Wright S."/>
            <person name="Bruskiewich R."/>
            <person name="Bureau T."/>
            <person name="Miyao A."/>
            <person name="Hirochika H."/>
            <person name="Nishikawa T."/>
            <person name="Kadowaki K."/>
            <person name="Sugiura M."/>
            <person name="Burr B."/>
            <person name="Sasaki T."/>
        </authorList>
    </citation>
    <scope>NUCLEOTIDE SEQUENCE [LARGE SCALE GENOMIC DNA]</scope>
    <source>
        <strain evidence="3">cv. Nipponbare</strain>
    </source>
</reference>
<accession>Q6ZAA7</accession>
<dbReference type="AlphaFoldDB" id="Q6ZAA7"/>
<dbReference type="Proteomes" id="UP000000763">
    <property type="component" value="Chromosome 8"/>
</dbReference>
<reference evidence="1" key="1">
    <citation type="submission" date="2001-12" db="EMBL/GenBank/DDBJ databases">
        <title>Oryza sativa nipponbare(GA3) genomic DNA, chromosome 8, PAC clone:P0409A07.</title>
        <authorList>
            <person name="Sasaki T."/>
            <person name="Matsumoto T."/>
            <person name="Yamamoto K."/>
        </authorList>
    </citation>
    <scope>NUCLEOTIDE SEQUENCE</scope>
</reference>
<sequence length="174" mass="18188">MEAARVEGVRGEGREERCEGGMGLPVVVVVRTEAGEVGGDVCGGDVVMVAGVGQEETMKGGMDFYSPSSVLIMHILVSFHSEGSKQDSTARAENLHDHCSYNCISKREASADENCACRTSQAAAAATRTGVLRCVGVAHDHVAVVVVLVALLSSGAFSRGLCSTADPLDPHARW</sequence>
<reference evidence="3" key="4">
    <citation type="journal article" date="2008" name="Nucleic Acids Res.">
        <title>The rice annotation project database (RAP-DB): 2008 update.</title>
        <authorList>
            <consortium name="The rice annotation project (RAP)"/>
        </authorList>
    </citation>
    <scope>GENOME REANNOTATION</scope>
    <source>
        <strain evidence="3">cv. Nipponbare</strain>
    </source>
</reference>
<evidence type="ECO:0000313" key="2">
    <source>
        <dbReference type="EMBL" id="BAD09815.1"/>
    </source>
</evidence>
<organism evidence="2 3">
    <name type="scientific">Oryza sativa subsp. japonica</name>
    <name type="common">Rice</name>
    <dbReference type="NCBI Taxonomy" id="39947"/>
    <lineage>
        <taxon>Eukaryota</taxon>
        <taxon>Viridiplantae</taxon>
        <taxon>Streptophyta</taxon>
        <taxon>Embryophyta</taxon>
        <taxon>Tracheophyta</taxon>
        <taxon>Spermatophyta</taxon>
        <taxon>Magnoliopsida</taxon>
        <taxon>Liliopsida</taxon>
        <taxon>Poales</taxon>
        <taxon>Poaceae</taxon>
        <taxon>BOP clade</taxon>
        <taxon>Oryzoideae</taxon>
        <taxon>Oryzeae</taxon>
        <taxon>Oryzinae</taxon>
        <taxon>Oryza</taxon>
        <taxon>Oryza sativa</taxon>
    </lineage>
</organism>
<reference evidence="2" key="2">
    <citation type="submission" date="2002-01" db="EMBL/GenBank/DDBJ databases">
        <title>Oryza sativa nipponbare(GA3) genomic DNA, chromosome 8, PAC clone:P0429B05.</title>
        <authorList>
            <person name="Sasaki T."/>
            <person name="Matsumoto T."/>
            <person name="Yamamoto K."/>
        </authorList>
    </citation>
    <scope>NUCLEOTIDE SEQUENCE</scope>
</reference>
<proteinExistence type="predicted"/>
<dbReference type="EMBL" id="AP004665">
    <property type="protein sequence ID" value="BAD09815.1"/>
    <property type="molecule type" value="Genomic_DNA"/>
</dbReference>
<name>Q6ZAA7_ORYSJ</name>
<protein>
    <submittedName>
        <fullName evidence="2">Uncharacterized protein</fullName>
    </submittedName>
</protein>